<dbReference type="AlphaFoldDB" id="V4MCH0"/>
<dbReference type="Gene3D" id="2.40.70.10">
    <property type="entry name" value="Acid Proteases"/>
    <property type="match status" value="1"/>
</dbReference>
<dbReference type="EMBL" id="KI517384">
    <property type="protein sequence ID" value="ESQ54109.1"/>
    <property type="molecule type" value="Genomic_DNA"/>
</dbReference>
<dbReference type="Gramene" id="ESQ54109">
    <property type="protein sequence ID" value="ESQ54109"/>
    <property type="gene ID" value="EUTSA_v10026304mg"/>
</dbReference>
<accession>V4MCH0</accession>
<sequence length="171" mass="19553">MNPYPNHLAEADWKRKQRNFSFLSSQFSLSLSSQFFCCSFHDEGSNDRADIFSVATGVLQLNRVISLIHHPWIELRSSSSSVYSYLTAANKTPDKLDLVAKSPMIFPLSYSSLPPRVEDLRRRRLQQSQLPNAHMKLYDDLLTNGYYTTRLWIGTPPQEFAFIVDTGSTVT</sequence>
<keyword evidence="3" id="KW-1185">Reference proteome</keyword>
<dbReference type="InterPro" id="IPR033121">
    <property type="entry name" value="PEPTIDASE_A1"/>
</dbReference>
<dbReference type="InterPro" id="IPR021109">
    <property type="entry name" value="Peptidase_aspartic_dom_sf"/>
</dbReference>
<reference evidence="2 3" key="1">
    <citation type="journal article" date="2013" name="Front. Plant Sci.">
        <title>The Reference Genome of the Halophytic Plant Eutrema salsugineum.</title>
        <authorList>
            <person name="Yang R."/>
            <person name="Jarvis D.E."/>
            <person name="Chen H."/>
            <person name="Beilstein M.A."/>
            <person name="Grimwood J."/>
            <person name="Jenkins J."/>
            <person name="Shu S."/>
            <person name="Prochnik S."/>
            <person name="Xin M."/>
            <person name="Ma C."/>
            <person name="Schmutz J."/>
            <person name="Wing R.A."/>
            <person name="Mitchell-Olds T."/>
            <person name="Schumaker K.S."/>
            <person name="Wang X."/>
        </authorList>
    </citation>
    <scope>NUCLEOTIDE SEQUENCE [LARGE SCALE GENOMIC DNA]</scope>
</reference>
<protein>
    <recommendedName>
        <fullName evidence="1">Peptidase A1 domain-containing protein</fullName>
    </recommendedName>
</protein>
<evidence type="ECO:0000259" key="1">
    <source>
        <dbReference type="PROSITE" id="PS51767"/>
    </source>
</evidence>
<dbReference type="PROSITE" id="PS51767">
    <property type="entry name" value="PEPTIDASE_A1"/>
    <property type="match status" value="1"/>
</dbReference>
<feature type="domain" description="Peptidase A1" evidence="1">
    <location>
        <begin position="147"/>
        <end position="171"/>
    </location>
</feature>
<dbReference type="MEROPS" id="A01.A59"/>
<name>V4MCH0_EUTSA</name>
<dbReference type="KEGG" id="eus:EUTSA_v10026304mg"/>
<dbReference type="Proteomes" id="UP000030689">
    <property type="component" value="Unassembled WGS sequence"/>
</dbReference>
<gene>
    <name evidence="2" type="ORF">EUTSA_v10026304mg</name>
</gene>
<evidence type="ECO:0000313" key="3">
    <source>
        <dbReference type="Proteomes" id="UP000030689"/>
    </source>
</evidence>
<evidence type="ECO:0000313" key="2">
    <source>
        <dbReference type="EMBL" id="ESQ54109.1"/>
    </source>
</evidence>
<dbReference type="SUPFAM" id="SSF50630">
    <property type="entry name" value="Acid proteases"/>
    <property type="match status" value="1"/>
</dbReference>
<proteinExistence type="predicted"/>
<organism evidence="2 3">
    <name type="scientific">Eutrema salsugineum</name>
    <name type="common">Saltwater cress</name>
    <name type="synonym">Sisymbrium salsugineum</name>
    <dbReference type="NCBI Taxonomy" id="72664"/>
    <lineage>
        <taxon>Eukaryota</taxon>
        <taxon>Viridiplantae</taxon>
        <taxon>Streptophyta</taxon>
        <taxon>Embryophyta</taxon>
        <taxon>Tracheophyta</taxon>
        <taxon>Spermatophyta</taxon>
        <taxon>Magnoliopsida</taxon>
        <taxon>eudicotyledons</taxon>
        <taxon>Gunneridae</taxon>
        <taxon>Pentapetalae</taxon>
        <taxon>rosids</taxon>
        <taxon>malvids</taxon>
        <taxon>Brassicales</taxon>
        <taxon>Brassicaceae</taxon>
        <taxon>Eutremeae</taxon>
        <taxon>Eutrema</taxon>
    </lineage>
</organism>